<proteinExistence type="predicted"/>
<comment type="caution">
    <text evidence="3">The sequence shown here is derived from an EMBL/GenBank/DDBJ whole genome shotgun (WGS) entry which is preliminary data.</text>
</comment>
<dbReference type="RefSeq" id="XP_040789007.1">
    <property type="nucleotide sequence ID" value="XM_040937886.1"/>
</dbReference>
<evidence type="ECO:0000313" key="3">
    <source>
        <dbReference type="EMBL" id="KAF1846444.1"/>
    </source>
</evidence>
<dbReference type="Proteomes" id="UP000800039">
    <property type="component" value="Unassembled WGS sequence"/>
</dbReference>
<dbReference type="GeneID" id="63855136"/>
<protein>
    <submittedName>
        <fullName evidence="3">Uncharacterized protein</fullName>
    </submittedName>
</protein>
<feature type="region of interest" description="Disordered" evidence="2">
    <location>
        <begin position="367"/>
        <end position="425"/>
    </location>
</feature>
<keyword evidence="1" id="KW-0175">Coiled coil</keyword>
<evidence type="ECO:0000313" key="4">
    <source>
        <dbReference type="Proteomes" id="UP000800039"/>
    </source>
</evidence>
<feature type="compositionally biased region" description="Polar residues" evidence="2">
    <location>
        <begin position="405"/>
        <end position="421"/>
    </location>
</feature>
<feature type="compositionally biased region" description="Basic and acidic residues" evidence="2">
    <location>
        <begin position="148"/>
        <end position="166"/>
    </location>
</feature>
<dbReference type="OrthoDB" id="3776883at2759"/>
<dbReference type="AlphaFoldDB" id="A0A9P4GJN6"/>
<dbReference type="EMBL" id="ML976616">
    <property type="protein sequence ID" value="KAF1846444.1"/>
    <property type="molecule type" value="Genomic_DNA"/>
</dbReference>
<organism evidence="3 4">
    <name type="scientific">Cucurbitaria berberidis CBS 394.84</name>
    <dbReference type="NCBI Taxonomy" id="1168544"/>
    <lineage>
        <taxon>Eukaryota</taxon>
        <taxon>Fungi</taxon>
        <taxon>Dikarya</taxon>
        <taxon>Ascomycota</taxon>
        <taxon>Pezizomycotina</taxon>
        <taxon>Dothideomycetes</taxon>
        <taxon>Pleosporomycetidae</taxon>
        <taxon>Pleosporales</taxon>
        <taxon>Pleosporineae</taxon>
        <taxon>Cucurbitariaceae</taxon>
        <taxon>Cucurbitaria</taxon>
    </lineage>
</organism>
<feature type="coiled-coil region" evidence="1">
    <location>
        <begin position="432"/>
        <end position="491"/>
    </location>
</feature>
<evidence type="ECO:0000256" key="2">
    <source>
        <dbReference type="SAM" id="MobiDB-lite"/>
    </source>
</evidence>
<name>A0A9P4GJN6_9PLEO</name>
<gene>
    <name evidence="3" type="ORF">K460DRAFT_417524</name>
</gene>
<accession>A0A9P4GJN6</accession>
<sequence length="506" mass="58111">MSLNVIREYIADDAERLLDSLPLHSSMSWIPFSAAEPPIALVLGTVDGYYILAFLVRLRGRPSSLAFCQRRIKNSGDQQRLQQDQVMQYSLNAPFKYNTDVSRTGEIRFSLVILWYFLAKELIDSAFNGNDTEKIECFHDALKRIDLGQRTEKGSQREDQSTHERQTPPMIEDSPEPERPKTPYSFRSRERGRNRSNADARETTNEKLSAELETLPPADASEEENSDLRKLIEHLRHYSALYLLDNLTEPERIPFENQDRFPEAQPKKLSLGKHAKTHDAIYAYMRPRKGPRAYHEINFFVEGKRYHVGTSIEQSDTARLTLIVKWYFIVAGIAKDVVLRETKAYPERFKAALEFIAERMGSAAATAPIDTSPCLEPDDIEPDGTEPAPISTTPPPASLPTTRPNTPLQLSDAQTPSQGTKRTAEDAEFECLEQIFSQNTDLTNQINEFDQKLDIHDVKRANFMEKWEKELDDMLAMRDQLDAERRDLRRSFKRRSKAFAENYEDD</sequence>
<keyword evidence="4" id="KW-1185">Reference proteome</keyword>
<evidence type="ECO:0000256" key="1">
    <source>
        <dbReference type="SAM" id="Coils"/>
    </source>
</evidence>
<feature type="compositionally biased region" description="Basic and acidic residues" evidence="2">
    <location>
        <begin position="176"/>
        <end position="210"/>
    </location>
</feature>
<reference evidence="3" key="1">
    <citation type="submission" date="2020-01" db="EMBL/GenBank/DDBJ databases">
        <authorList>
            <consortium name="DOE Joint Genome Institute"/>
            <person name="Haridas S."/>
            <person name="Albert R."/>
            <person name="Binder M."/>
            <person name="Bloem J."/>
            <person name="Labutti K."/>
            <person name="Salamov A."/>
            <person name="Andreopoulos B."/>
            <person name="Baker S.E."/>
            <person name="Barry K."/>
            <person name="Bills G."/>
            <person name="Bluhm B.H."/>
            <person name="Cannon C."/>
            <person name="Castanera R."/>
            <person name="Culley D.E."/>
            <person name="Daum C."/>
            <person name="Ezra D."/>
            <person name="Gonzalez J.B."/>
            <person name="Henrissat B."/>
            <person name="Kuo A."/>
            <person name="Liang C."/>
            <person name="Lipzen A."/>
            <person name="Lutzoni F."/>
            <person name="Magnuson J."/>
            <person name="Mondo S."/>
            <person name="Nolan M."/>
            <person name="Ohm R."/>
            <person name="Pangilinan J."/>
            <person name="Park H.-J."/>
            <person name="Ramirez L."/>
            <person name="Alfaro M."/>
            <person name="Sun H."/>
            <person name="Tritt A."/>
            <person name="Yoshinaga Y."/>
            <person name="Zwiers L.-H."/>
            <person name="Turgeon B.G."/>
            <person name="Goodwin S.B."/>
            <person name="Spatafora J.W."/>
            <person name="Crous P.W."/>
            <person name="Grigoriev I.V."/>
        </authorList>
    </citation>
    <scope>NUCLEOTIDE SEQUENCE</scope>
    <source>
        <strain evidence="3">CBS 394.84</strain>
    </source>
</reference>
<feature type="region of interest" description="Disordered" evidence="2">
    <location>
        <begin position="148"/>
        <end position="225"/>
    </location>
</feature>